<dbReference type="AlphaFoldDB" id="A0A0K0DSS8"/>
<keyword evidence="3" id="KW-1185">Reference proteome</keyword>
<evidence type="ECO:0000256" key="1">
    <source>
        <dbReference type="SAM" id="MobiDB-lite"/>
    </source>
</evidence>
<feature type="transmembrane region" description="Helical" evidence="2">
    <location>
        <begin position="6"/>
        <end position="25"/>
    </location>
</feature>
<evidence type="ECO:0000313" key="3">
    <source>
        <dbReference type="Proteomes" id="UP000035681"/>
    </source>
</evidence>
<sequence>MDIVDFCFNILFLFFTSFLTTYICTTKKKSCKKYKNDINRTPSVFNIPAKKGVKKPNFEISSFKEEKDDANKTEESKKISKENEKVGNILDNHCSMEQSNFKGKLIKNNNLNILQKDNTLQLPFGNSYRNLTDKNALQTTQQGILTSNKDLQIKMLPKKSVATSQNIIDPVKTVRDCDVTNFDSKMKQIEDPVKTILCAPDILLPNDTNNVTSPNNQNNATSPLQSPKDKLSQEKPDNEGIKKQPLISKNEEKSENKSLMNDSKAMNDQYETLTNIVEAIPPPPPPLTGMKSASEKKVDGVKNDLKNDLKNTSDSRNKKGSENSKREKKEIKDEVKKGPSVKSGKKKKS</sequence>
<evidence type="ECO:0000313" key="4">
    <source>
        <dbReference type="WBParaSite" id="SSTP_0000029200.1"/>
    </source>
</evidence>
<feature type="compositionally biased region" description="Basic and acidic residues" evidence="1">
    <location>
        <begin position="227"/>
        <end position="242"/>
    </location>
</feature>
<keyword evidence="2" id="KW-0812">Transmembrane</keyword>
<accession>A0A0K0DSS8</accession>
<name>A0A0K0DSS8_STRER</name>
<keyword evidence="2" id="KW-1133">Transmembrane helix</keyword>
<keyword evidence="2" id="KW-0472">Membrane</keyword>
<dbReference type="WBParaSite" id="TCONS_00001491.p1">
    <property type="protein sequence ID" value="TCONS_00001491.p1"/>
    <property type="gene ID" value="XLOC_001371"/>
</dbReference>
<protein>
    <submittedName>
        <fullName evidence="4 5">Uncharacterized protein</fullName>
    </submittedName>
</protein>
<evidence type="ECO:0000313" key="5">
    <source>
        <dbReference type="WBParaSite" id="TCONS_00001491.p1"/>
    </source>
</evidence>
<feature type="region of interest" description="Disordered" evidence="1">
    <location>
        <begin position="208"/>
        <end position="349"/>
    </location>
</feature>
<proteinExistence type="predicted"/>
<dbReference type="WBParaSite" id="SSTP_0000029200.1">
    <property type="protein sequence ID" value="SSTP_0000029200.1"/>
    <property type="gene ID" value="SSTP_0000029200"/>
</dbReference>
<dbReference type="Proteomes" id="UP000035681">
    <property type="component" value="Unplaced"/>
</dbReference>
<reference evidence="4" key="1">
    <citation type="submission" date="2015-08" db="UniProtKB">
        <authorList>
            <consortium name="WormBaseParasite"/>
        </authorList>
    </citation>
    <scope>IDENTIFICATION</scope>
</reference>
<evidence type="ECO:0000256" key="2">
    <source>
        <dbReference type="SAM" id="Phobius"/>
    </source>
</evidence>
<organism evidence="4">
    <name type="scientific">Strongyloides stercoralis</name>
    <name type="common">Threadworm</name>
    <dbReference type="NCBI Taxonomy" id="6248"/>
    <lineage>
        <taxon>Eukaryota</taxon>
        <taxon>Metazoa</taxon>
        <taxon>Ecdysozoa</taxon>
        <taxon>Nematoda</taxon>
        <taxon>Chromadorea</taxon>
        <taxon>Rhabditida</taxon>
        <taxon>Tylenchina</taxon>
        <taxon>Panagrolaimomorpha</taxon>
        <taxon>Strongyloidoidea</taxon>
        <taxon>Strongyloididae</taxon>
        <taxon>Strongyloides</taxon>
    </lineage>
</organism>
<feature type="compositionally biased region" description="Basic and acidic residues" evidence="1">
    <location>
        <begin position="293"/>
        <end position="337"/>
    </location>
</feature>
<feature type="compositionally biased region" description="Polar residues" evidence="1">
    <location>
        <begin position="257"/>
        <end position="275"/>
    </location>
</feature>
<feature type="compositionally biased region" description="Low complexity" evidence="1">
    <location>
        <begin position="208"/>
        <end position="221"/>
    </location>
</feature>